<dbReference type="Proteomes" id="UP000663865">
    <property type="component" value="Unassembled WGS sequence"/>
</dbReference>
<evidence type="ECO:0000313" key="1">
    <source>
        <dbReference type="EMBL" id="CAF3310296.1"/>
    </source>
</evidence>
<organism evidence="1 5">
    <name type="scientific">Rotaria socialis</name>
    <dbReference type="NCBI Taxonomy" id="392032"/>
    <lineage>
        <taxon>Eukaryota</taxon>
        <taxon>Metazoa</taxon>
        <taxon>Spiralia</taxon>
        <taxon>Gnathifera</taxon>
        <taxon>Rotifera</taxon>
        <taxon>Eurotatoria</taxon>
        <taxon>Bdelloidea</taxon>
        <taxon>Philodinida</taxon>
        <taxon>Philodinidae</taxon>
        <taxon>Rotaria</taxon>
    </lineage>
</organism>
<evidence type="ECO:0000313" key="5">
    <source>
        <dbReference type="Proteomes" id="UP000663833"/>
    </source>
</evidence>
<dbReference type="EMBL" id="CAJNXB010004996">
    <property type="protein sequence ID" value="CAF3401381.1"/>
    <property type="molecule type" value="Genomic_DNA"/>
</dbReference>
<protein>
    <submittedName>
        <fullName evidence="1">Uncharacterized protein</fullName>
    </submittedName>
</protein>
<gene>
    <name evidence="2" type="ORF">GRG538_LOCUS4432</name>
    <name evidence="4" type="ORF">KIK155_LOCUS28909</name>
    <name evidence="1" type="ORF">LUA448_LOCUS8917</name>
    <name evidence="3" type="ORF">TIS948_LOCUS27740</name>
</gene>
<evidence type="ECO:0000313" key="2">
    <source>
        <dbReference type="EMBL" id="CAF3338795.1"/>
    </source>
</evidence>
<sequence>MNPILDDMSIEEEVNLHSTHILPGQKESGLSHTSNSSMNNARLRTSQPVQHIQVISNQNSHANSIRTSPQGIGAFALNSSTYNIPRMDQNDFVPSSIMATEITRSVVDITGIHRFSTKRIDTINNNRRKTIRLTDDRNGPHQIIHHIHGLALTRNQIIANMTTNVAHEHCRPSSDDTPFGTQVASMTETFIFSGGVQPA</sequence>
<evidence type="ECO:0000313" key="3">
    <source>
        <dbReference type="EMBL" id="CAF3401381.1"/>
    </source>
</evidence>
<proteinExistence type="predicted"/>
<dbReference type="EMBL" id="CAJNYD010001007">
    <property type="protein sequence ID" value="CAF3310296.1"/>
    <property type="molecule type" value="Genomic_DNA"/>
</dbReference>
<dbReference type="Proteomes" id="UP000663833">
    <property type="component" value="Unassembled WGS sequence"/>
</dbReference>
<comment type="caution">
    <text evidence="1">The sequence shown here is derived from an EMBL/GenBank/DDBJ whole genome shotgun (WGS) entry which is preliminary data.</text>
</comment>
<dbReference type="AlphaFoldDB" id="A0A817T6Y6"/>
<evidence type="ECO:0000313" key="4">
    <source>
        <dbReference type="EMBL" id="CAF3736946.1"/>
    </source>
</evidence>
<name>A0A817T6Y6_9BILA</name>
<dbReference type="Proteomes" id="UP000663825">
    <property type="component" value="Unassembled WGS sequence"/>
</dbReference>
<dbReference type="OrthoDB" id="10321469at2759"/>
<accession>A0A817T6Y6</accession>
<reference evidence="1" key="1">
    <citation type="submission" date="2021-02" db="EMBL/GenBank/DDBJ databases">
        <authorList>
            <person name="Nowell W R."/>
        </authorList>
    </citation>
    <scope>NUCLEOTIDE SEQUENCE</scope>
</reference>
<dbReference type="Proteomes" id="UP000663872">
    <property type="component" value="Unassembled WGS sequence"/>
</dbReference>
<dbReference type="EMBL" id="CAJNYT010000222">
    <property type="protein sequence ID" value="CAF3338795.1"/>
    <property type="molecule type" value="Genomic_DNA"/>
</dbReference>
<dbReference type="EMBL" id="CAJNYV010005302">
    <property type="protein sequence ID" value="CAF3736946.1"/>
    <property type="molecule type" value="Genomic_DNA"/>
</dbReference>